<dbReference type="PANTHER" id="PTHR13383:SF11">
    <property type="entry name" value="RIBONUCLEASE H2 SUBUNIT B"/>
    <property type="match status" value="1"/>
</dbReference>
<proteinExistence type="predicted"/>
<dbReference type="EMBL" id="JALLPJ020000631">
    <property type="protein sequence ID" value="KAL3786907.1"/>
    <property type="molecule type" value="Genomic_DNA"/>
</dbReference>
<keyword evidence="4" id="KW-1185">Reference proteome</keyword>
<sequence length="355" mass="38770">MSAVTIIDTRNGSTASSPSASCVPQYNITCISNRDYLIQAGNIYEIQSVSPNGGKYASFMLGSRFVSNPDLHVMTRVDPLYFVLDYLDNAASANTNTESGGGAKWQPFDQLLKDLPKPVLTALNTNLSITTVKEVGQLAHLMDVSDLFDDDIVCKFNETKALAWLNAKYERSLDALRGRKLEKKRRMEARKSSGEYGAFSSSFVLAGNETKDVKTESTSNTGKETKEVELTKDEEHALRISALQLISEYIPSSWRTKLAQSLNLSEEDIEKKTRTAAAASGEKRPRLSWEGAIGQAEADELLCLTTGQSNATSVTPVEKSVKNAQTVGLKRLAKVNTKGMKSISSFFGGAKKKKA</sequence>
<evidence type="ECO:0000313" key="4">
    <source>
        <dbReference type="Proteomes" id="UP001530400"/>
    </source>
</evidence>
<dbReference type="InterPro" id="IPR019024">
    <property type="entry name" value="RNase_H2_suB_wHTH"/>
</dbReference>
<evidence type="ECO:0000256" key="1">
    <source>
        <dbReference type="SAM" id="MobiDB-lite"/>
    </source>
</evidence>
<dbReference type="PANTHER" id="PTHR13383">
    <property type="entry name" value="RIBONUCLEASE H2 SUBUNIT B"/>
    <property type="match status" value="1"/>
</dbReference>
<protein>
    <recommendedName>
        <fullName evidence="2">Ribonuclease H2 subunit B wHTH domain-containing protein</fullName>
    </recommendedName>
</protein>
<dbReference type="InterPro" id="IPR040456">
    <property type="entry name" value="RNase_H2_suB"/>
</dbReference>
<dbReference type="Gene3D" id="1.10.20.120">
    <property type="match status" value="1"/>
</dbReference>
<gene>
    <name evidence="3" type="ORF">ACHAWO_011194</name>
</gene>
<feature type="domain" description="Ribonuclease H2 subunit B wHTH" evidence="2">
    <location>
        <begin position="81"/>
        <end position="258"/>
    </location>
</feature>
<evidence type="ECO:0000313" key="3">
    <source>
        <dbReference type="EMBL" id="KAL3786907.1"/>
    </source>
</evidence>
<dbReference type="AlphaFoldDB" id="A0ABD3PG56"/>
<accession>A0ABD3PG56</accession>
<reference evidence="3 4" key="1">
    <citation type="submission" date="2024-10" db="EMBL/GenBank/DDBJ databases">
        <title>Updated reference genomes for cyclostephanoid diatoms.</title>
        <authorList>
            <person name="Roberts W.R."/>
            <person name="Alverson A.J."/>
        </authorList>
    </citation>
    <scope>NUCLEOTIDE SEQUENCE [LARGE SCALE GENOMIC DNA]</scope>
    <source>
        <strain evidence="3 4">AJA010-31</strain>
    </source>
</reference>
<evidence type="ECO:0000259" key="2">
    <source>
        <dbReference type="Pfam" id="PF09468"/>
    </source>
</evidence>
<feature type="region of interest" description="Disordered" evidence="1">
    <location>
        <begin position="210"/>
        <end position="229"/>
    </location>
</feature>
<dbReference type="Pfam" id="PF09468">
    <property type="entry name" value="RNase_H2-Ydr279"/>
    <property type="match status" value="1"/>
</dbReference>
<comment type="caution">
    <text evidence="3">The sequence shown here is derived from an EMBL/GenBank/DDBJ whole genome shotgun (WGS) entry which is preliminary data.</text>
</comment>
<organism evidence="3 4">
    <name type="scientific">Cyclotella atomus</name>
    <dbReference type="NCBI Taxonomy" id="382360"/>
    <lineage>
        <taxon>Eukaryota</taxon>
        <taxon>Sar</taxon>
        <taxon>Stramenopiles</taxon>
        <taxon>Ochrophyta</taxon>
        <taxon>Bacillariophyta</taxon>
        <taxon>Coscinodiscophyceae</taxon>
        <taxon>Thalassiosirophycidae</taxon>
        <taxon>Stephanodiscales</taxon>
        <taxon>Stephanodiscaceae</taxon>
        <taxon>Cyclotella</taxon>
    </lineage>
</organism>
<dbReference type="Proteomes" id="UP001530400">
    <property type="component" value="Unassembled WGS sequence"/>
</dbReference>
<name>A0ABD3PG56_9STRA</name>